<protein>
    <recommendedName>
        <fullName evidence="12">BIG2 domain-containing protein</fullName>
    </recommendedName>
</protein>
<dbReference type="SUPFAM" id="SSF49373">
    <property type="entry name" value="Invasin/intimin cell-adhesion fragments"/>
    <property type="match status" value="1"/>
</dbReference>
<dbReference type="InterPro" id="IPR055097">
    <property type="entry name" value="Ig_NUP210_2nd"/>
</dbReference>
<evidence type="ECO:0000313" key="14">
    <source>
        <dbReference type="Proteomes" id="UP000032180"/>
    </source>
</evidence>
<comment type="subcellular location">
    <subcellularLocation>
        <location evidence="1">Nucleus membrane</location>
        <topology evidence="1">Single-pass membrane protein</topology>
    </subcellularLocation>
</comment>
<dbReference type="InterPro" id="IPR003343">
    <property type="entry name" value="Big_2"/>
</dbReference>
<dbReference type="Pfam" id="PF22969">
    <property type="entry name" value="Ig_NUP210_2nd"/>
    <property type="match status" value="1"/>
</dbReference>
<dbReference type="STRING" id="77586.A0A0D9V1X5"/>
<sequence>MASPSAAAALALAAALCVLAAAAPAVAASPAGGPHMADLSVLLPPRMTKPVEHRLIGGDGCFTWSWDHHDIISVKPEYNDSSRCSTSARLASIAPYSGRKETSVYATDIISGITIHCKVFVDKISRIRIFHHAVKIDLDEVATLRVHAFDDEDNVFSSLVGLQFQWQLTPRLLDTNSHHLVHIPLKETHLSDCSGFCGDMNIRFELEDRNLGSDLFVVKGIAIGQEAVNAQLLEPQFEHVHDAITLTVAEAMSLEPPSPVLVTVGAMVKFKLKHHHWHVSNSSVAQVDSSLGVLHALSLGFTNIVVEDTRVSGHAQVSSLHVVIPQALFLDLVPVMDDSAHFHGITSIPSSEDWYVFPGQTYLVLAKAFAEGFFQEMFITEENELKLVSSTVEFWNLSLVPDSSVGSYELQTSRLLTPISQGKGYIDASLTYRTEASGAAKVLKLQQEVNVCSKVKAIWDEQMDNSRIIYLPWVPGVYQEVELKAAGGCGKMLEDYKLSSSDESVASVSDSLIVRAKKPGRAVIRVVSVFDVLNFDEVTVEVSTPSALAILPNFPVEVPVGTQLQAAVTFKTSNGHPFSRCDYLNAFTRWSLLSEDESFEVVGTSDPLSIGTLKPHAGSWAHYGNPCAWVSLNALAASQATLVATFSVDSESYYETFSGPLFLKDTSKISSYYPLVVLQAGNGNRFGGYWVDLSRIQSGIQNMVNNSPKEIYLVPGSTMNVFLSGGPEQWDQLVDFVETVDVVGESKNDIVSSTAVQKLSSRLYRISCQSKGNFKLLFSRGNMIGKDHPVPAVAQSELAVVCDFPSAIALIANENESRLDILEAASRAERRHNRLQASPVVISNGRSTRLAAAGVHGNGRFFANSSSLRLSWEVTDCEGLAYLDEDKGADMIDESTWERFLVLQNSTGMCTVRATVIGFSSRVDGQILEEEHMFLQRMHDTLTDAIQLQIVSFLRVTPDYVLIVFHPEAQETLAVSGGTCFLDASSNDTHVVQILQHPGKALCSQLILGARGLGIATVTIQDIGLSPRALTDSLVRVANVDWIKINSEEHISLMEGSTKDFHISAGTQDGQIFRDSQYKYMGIEVHLGDETLELLNLSELLDGPKFSVKAAKIGTTSLYVSSKQHSGQRVLSQVVKVEVYKPLQIHPGYIYLTPGASFVLSVKGGPRVGVVIEYTSLSTETVEVQNSTGKLSAKTVGNSTVRAVALSNEGTFICEAFGRVEVDIPVAMILSTQSDRLCVGCSMPIYPSLRKVVMFQQARSWQYGLDQGLYSEGKSFPWFSNGSSNAFINHVIGRSAGKTKISVSVYCDFLMAGISGSISYNASKTILVVPDPPLALGLPITWLFPPFYTTMDLLPKSVNPNSDDLEDTIGYSLLRNSGRSDPVMQNANIIDGSKIKTGESNAIDCIQAKDHSTGRTEIASCLRVAEVAQAQIAATGSSIHIAYLSVHDKVELDIKYSDELGYIFSEALGVAPVKIETNHPDVVSILMPKEGNGTTHGTHERFVLQARSHGTALVRLQISHIPKKADFIMVSVGAQMYPRDVVLRSGQQLNFTIIGDRMDVRGSSQWLSSNEKVVHINRITGEAQARGEGIAEVIFKGLNTKLHTTVTVLKVNQIVVDAPAETLTNAAGPPGGYKFSVRLRFAEPWSDQSAKKSYCLFHPYSPAQLLPVKLNPKEGFLHIVVHANLKEDPKVTGSAHALFVKGFYIKEPRKLNLTPSCNHSIITIGGNTDVELFWSAKDLLSASRVDTIGRVVPSQISYQVEALKRKSFYDKITVILPATGQTEEVEVIYDTGETKEPSSSGLTTMAAIITCIVVPIATIALFMKLLEKKPIRRAPLRQVKPAPAPAAGSPSAAMPDPASPEAGEFSPRTPQPFMEYVRRTIDDTPYYKRDARRRFNPQNTY</sequence>
<dbReference type="GO" id="GO:0031965">
    <property type="term" value="C:nuclear membrane"/>
    <property type="evidence" value="ECO:0007669"/>
    <property type="project" value="UniProtKB-SubCell"/>
</dbReference>
<dbReference type="InterPro" id="IPR008964">
    <property type="entry name" value="Invasin/intimin_cell_adhesion"/>
</dbReference>
<keyword evidence="3 10" id="KW-0812">Transmembrane</keyword>
<dbReference type="InterPro" id="IPR056233">
    <property type="entry name" value="Ig_GP210_16th"/>
</dbReference>
<dbReference type="PANTHER" id="PTHR23019:SF0">
    <property type="entry name" value="NUCLEAR PORE MEMBRANE GLYCOPROTEIN 210"/>
    <property type="match status" value="1"/>
</dbReference>
<dbReference type="HOGENOM" id="CLU_001205_1_1_1"/>
<dbReference type="PANTHER" id="PTHR23019">
    <property type="entry name" value="NUCLEAR PORE MEMBRANE GLYCOPROTEIN GP210-RELATED"/>
    <property type="match status" value="1"/>
</dbReference>
<dbReference type="Proteomes" id="UP000032180">
    <property type="component" value="Chromosome 1"/>
</dbReference>
<dbReference type="SMART" id="SM00635">
    <property type="entry name" value="BID_2"/>
    <property type="match status" value="3"/>
</dbReference>
<feature type="domain" description="BIG2" evidence="12">
    <location>
        <begin position="248"/>
        <end position="318"/>
    </location>
</feature>
<reference evidence="13 14" key="1">
    <citation type="submission" date="2012-08" db="EMBL/GenBank/DDBJ databases">
        <title>Oryza genome evolution.</title>
        <authorList>
            <person name="Wing R.A."/>
        </authorList>
    </citation>
    <scope>NUCLEOTIDE SEQUENCE</scope>
</reference>
<evidence type="ECO:0000256" key="8">
    <source>
        <dbReference type="ARBA" id="ARBA00023242"/>
    </source>
</evidence>
<dbReference type="InterPro" id="IPR045197">
    <property type="entry name" value="NUP210-like"/>
</dbReference>
<evidence type="ECO:0000256" key="6">
    <source>
        <dbReference type="ARBA" id="ARBA00023136"/>
    </source>
</evidence>
<evidence type="ECO:0000256" key="11">
    <source>
        <dbReference type="SAM" id="SignalP"/>
    </source>
</evidence>
<feature type="compositionally biased region" description="Low complexity" evidence="9">
    <location>
        <begin position="1845"/>
        <end position="1860"/>
    </location>
</feature>
<keyword evidence="6 10" id="KW-0472">Membrane</keyword>
<evidence type="ECO:0000256" key="1">
    <source>
        <dbReference type="ARBA" id="ARBA00004590"/>
    </source>
</evidence>
<reference evidence="13" key="3">
    <citation type="submission" date="2015-04" db="UniProtKB">
        <authorList>
            <consortium name="EnsemblPlants"/>
        </authorList>
    </citation>
    <scope>IDENTIFICATION</scope>
</reference>
<feature type="domain" description="BIG2" evidence="12">
    <location>
        <begin position="464"/>
        <end position="540"/>
    </location>
</feature>
<evidence type="ECO:0000256" key="9">
    <source>
        <dbReference type="SAM" id="MobiDB-lite"/>
    </source>
</evidence>
<dbReference type="InterPro" id="IPR056232">
    <property type="entry name" value="Ig_GP210_15th"/>
</dbReference>
<keyword evidence="7" id="KW-0325">Glycoprotein</keyword>
<proteinExistence type="inferred from homology"/>
<feature type="domain" description="BIG2" evidence="12">
    <location>
        <begin position="1139"/>
        <end position="1215"/>
    </location>
</feature>
<feature type="chain" id="PRO_5002346923" description="BIG2 domain-containing protein" evidence="11">
    <location>
        <begin position="29"/>
        <end position="1901"/>
    </location>
</feature>
<dbReference type="Pfam" id="PF24427">
    <property type="entry name" value="Ig_GP210_16th"/>
    <property type="match status" value="1"/>
</dbReference>
<dbReference type="InterPro" id="IPR055099">
    <property type="entry name" value="Ig_NUP210_7th"/>
</dbReference>
<evidence type="ECO:0000259" key="12">
    <source>
        <dbReference type="SMART" id="SM00635"/>
    </source>
</evidence>
<keyword evidence="8" id="KW-0539">Nucleus</keyword>
<feature type="signal peptide" evidence="11">
    <location>
        <begin position="1"/>
        <end position="28"/>
    </location>
</feature>
<evidence type="ECO:0000256" key="10">
    <source>
        <dbReference type="SAM" id="Phobius"/>
    </source>
</evidence>
<feature type="compositionally biased region" description="Basic and acidic residues" evidence="9">
    <location>
        <begin position="1876"/>
        <end position="1889"/>
    </location>
</feature>
<feature type="transmembrane region" description="Helical" evidence="10">
    <location>
        <begin position="1802"/>
        <end position="1823"/>
    </location>
</feature>
<evidence type="ECO:0000256" key="3">
    <source>
        <dbReference type="ARBA" id="ARBA00022692"/>
    </source>
</evidence>
<evidence type="ECO:0000313" key="13">
    <source>
        <dbReference type="EnsemblPlants" id="LPERR01G16600.1"/>
    </source>
</evidence>
<dbReference type="Pfam" id="PF22962">
    <property type="entry name" value="Ig_NUP210_7th"/>
    <property type="match status" value="1"/>
</dbReference>
<evidence type="ECO:0000256" key="5">
    <source>
        <dbReference type="ARBA" id="ARBA00022989"/>
    </source>
</evidence>
<dbReference type="Gramene" id="LPERR01G16600.1">
    <property type="protein sequence ID" value="LPERR01G16600.1"/>
    <property type="gene ID" value="LPERR01G16600"/>
</dbReference>
<comment type="similarity">
    <text evidence="2">Belongs to the NUP210 family.</text>
</comment>
<dbReference type="Pfam" id="PF26182">
    <property type="entry name" value="Ig_NUP210_5th"/>
    <property type="match status" value="1"/>
</dbReference>
<keyword evidence="14" id="KW-1185">Reference proteome</keyword>
<dbReference type="Gene3D" id="2.60.40.1080">
    <property type="match status" value="1"/>
</dbReference>
<reference evidence="14" key="2">
    <citation type="submission" date="2013-12" db="EMBL/GenBank/DDBJ databases">
        <authorList>
            <person name="Yu Y."/>
            <person name="Lee S."/>
            <person name="de Baynast K."/>
            <person name="Wissotski M."/>
            <person name="Liu L."/>
            <person name="Talag J."/>
            <person name="Goicoechea J."/>
            <person name="Angelova A."/>
            <person name="Jetty R."/>
            <person name="Kudrna D."/>
            <person name="Golser W."/>
            <person name="Rivera L."/>
            <person name="Zhang J."/>
            <person name="Wing R."/>
        </authorList>
    </citation>
    <scope>NUCLEOTIDE SEQUENCE</scope>
</reference>
<evidence type="ECO:0000256" key="7">
    <source>
        <dbReference type="ARBA" id="ARBA00023180"/>
    </source>
</evidence>
<name>A0A0D9V1X5_9ORYZ</name>
<feature type="region of interest" description="Disordered" evidence="9">
    <location>
        <begin position="1837"/>
        <end position="1901"/>
    </location>
</feature>
<dbReference type="EnsemblPlants" id="LPERR01G16600.1">
    <property type="protein sequence ID" value="LPERR01G16600.1"/>
    <property type="gene ID" value="LPERR01G16600"/>
</dbReference>
<evidence type="ECO:0000256" key="4">
    <source>
        <dbReference type="ARBA" id="ARBA00022729"/>
    </source>
</evidence>
<evidence type="ECO:0000256" key="2">
    <source>
        <dbReference type="ARBA" id="ARBA00007313"/>
    </source>
</evidence>
<dbReference type="InterPro" id="IPR055096">
    <property type="entry name" value="Ig_NUP210_1st"/>
</dbReference>
<dbReference type="Pfam" id="PF24425">
    <property type="entry name" value="Ig_GP210_15th"/>
    <property type="match status" value="2"/>
</dbReference>
<accession>A0A0D9V1X5</accession>
<dbReference type="eggNOG" id="KOG1833">
    <property type="taxonomic scope" value="Eukaryota"/>
</dbReference>
<dbReference type="Pfam" id="PF22967">
    <property type="entry name" value="Ig_NUP210_1st"/>
    <property type="match status" value="1"/>
</dbReference>
<organism evidence="13 14">
    <name type="scientific">Leersia perrieri</name>
    <dbReference type="NCBI Taxonomy" id="77586"/>
    <lineage>
        <taxon>Eukaryota</taxon>
        <taxon>Viridiplantae</taxon>
        <taxon>Streptophyta</taxon>
        <taxon>Embryophyta</taxon>
        <taxon>Tracheophyta</taxon>
        <taxon>Spermatophyta</taxon>
        <taxon>Magnoliopsida</taxon>
        <taxon>Liliopsida</taxon>
        <taxon>Poales</taxon>
        <taxon>Poaceae</taxon>
        <taxon>BOP clade</taxon>
        <taxon>Oryzoideae</taxon>
        <taxon>Oryzeae</taxon>
        <taxon>Oryzinae</taxon>
        <taxon>Leersia</taxon>
    </lineage>
</organism>
<keyword evidence="5 10" id="KW-1133">Transmembrane helix</keyword>
<keyword evidence="4 11" id="KW-0732">Signal</keyword>